<gene>
    <name evidence="3" type="primary">comEA</name>
    <name evidence="3" type="ORF">HG15A2_30740</name>
</gene>
<reference evidence="3 4" key="1">
    <citation type="submission" date="2019-02" db="EMBL/GenBank/DDBJ databases">
        <title>Deep-cultivation of Planctomycetes and their phenomic and genomic characterization uncovers novel biology.</title>
        <authorList>
            <person name="Wiegand S."/>
            <person name="Jogler M."/>
            <person name="Boedeker C."/>
            <person name="Pinto D."/>
            <person name="Vollmers J."/>
            <person name="Rivas-Marin E."/>
            <person name="Kohn T."/>
            <person name="Peeters S.H."/>
            <person name="Heuer A."/>
            <person name="Rast P."/>
            <person name="Oberbeckmann S."/>
            <person name="Bunk B."/>
            <person name="Jeske O."/>
            <person name="Meyerdierks A."/>
            <person name="Storesund J.E."/>
            <person name="Kallscheuer N."/>
            <person name="Luecker S."/>
            <person name="Lage O.M."/>
            <person name="Pohl T."/>
            <person name="Merkel B.J."/>
            <person name="Hornburger P."/>
            <person name="Mueller R.-W."/>
            <person name="Bruemmer F."/>
            <person name="Labrenz M."/>
            <person name="Spormann A.M."/>
            <person name="Op den Camp H."/>
            <person name="Overmann J."/>
            <person name="Amann R."/>
            <person name="Jetten M.S.M."/>
            <person name="Mascher T."/>
            <person name="Medema M.H."/>
            <person name="Devos D.P."/>
            <person name="Kaster A.-K."/>
            <person name="Ovreas L."/>
            <person name="Rohde M."/>
            <person name="Galperin M.Y."/>
            <person name="Jogler C."/>
        </authorList>
    </citation>
    <scope>NUCLEOTIDE SEQUENCE [LARGE SCALE GENOMIC DNA]</scope>
    <source>
        <strain evidence="3 4">HG15A2</strain>
    </source>
</reference>
<dbReference type="KEGG" id="amob:HG15A2_30740"/>
<name>A0A517MXZ1_9BACT</name>
<evidence type="ECO:0000259" key="2">
    <source>
        <dbReference type="SMART" id="SM00278"/>
    </source>
</evidence>
<dbReference type="Proteomes" id="UP000319852">
    <property type="component" value="Chromosome"/>
</dbReference>
<accession>A0A517MXZ1</accession>
<dbReference type="InterPro" id="IPR010994">
    <property type="entry name" value="RuvA_2-like"/>
</dbReference>
<dbReference type="PANTHER" id="PTHR21180:SF32">
    <property type="entry name" value="ENDONUCLEASE_EXONUCLEASE_PHOSPHATASE FAMILY DOMAIN-CONTAINING PROTEIN 1"/>
    <property type="match status" value="1"/>
</dbReference>
<dbReference type="InterPro" id="IPR051675">
    <property type="entry name" value="Endo/Exo/Phosphatase_dom_1"/>
</dbReference>
<protein>
    <submittedName>
        <fullName evidence="3">ComE operon protein 1</fullName>
    </submittedName>
</protein>
<dbReference type="AlphaFoldDB" id="A0A517MXZ1"/>
<feature type="domain" description="Helix-hairpin-helix DNA-binding motif class 1" evidence="2">
    <location>
        <begin position="69"/>
        <end position="88"/>
    </location>
</feature>
<dbReference type="EMBL" id="CP036263">
    <property type="protein sequence ID" value="QDS99744.1"/>
    <property type="molecule type" value="Genomic_DNA"/>
</dbReference>
<keyword evidence="1" id="KW-0472">Membrane</keyword>
<dbReference type="RefSeq" id="WP_145060916.1">
    <property type="nucleotide sequence ID" value="NZ_CP036263.1"/>
</dbReference>
<sequence>MGSAEPTTKPPLLNPRDQLSVWTLTAALLLLLVALWCYRGGMQGKVIAIDRAEPLQAEFLVDVNRAEWPELIQLPGVGPVLGERIVAHRQEHGEFESLQGLTAVDGIGPKTLDAIRPYLIPIPDRQAVAQGGSSLEAATTNNKGS</sequence>
<dbReference type="GO" id="GO:0006281">
    <property type="term" value="P:DNA repair"/>
    <property type="evidence" value="ECO:0007669"/>
    <property type="project" value="InterPro"/>
</dbReference>
<evidence type="ECO:0000313" key="4">
    <source>
        <dbReference type="Proteomes" id="UP000319852"/>
    </source>
</evidence>
<keyword evidence="1" id="KW-0812">Transmembrane</keyword>
<dbReference type="Gene3D" id="1.10.150.320">
    <property type="entry name" value="Photosystem II 12 kDa extrinsic protein"/>
    <property type="match status" value="1"/>
</dbReference>
<dbReference type="OrthoDB" id="9790239at2"/>
<keyword evidence="1" id="KW-1133">Transmembrane helix</keyword>
<dbReference type="GO" id="GO:0003677">
    <property type="term" value="F:DNA binding"/>
    <property type="evidence" value="ECO:0007669"/>
    <property type="project" value="InterPro"/>
</dbReference>
<dbReference type="SUPFAM" id="SSF47781">
    <property type="entry name" value="RuvA domain 2-like"/>
    <property type="match status" value="1"/>
</dbReference>
<dbReference type="Pfam" id="PF12836">
    <property type="entry name" value="HHH_3"/>
    <property type="match status" value="1"/>
</dbReference>
<organism evidence="3 4">
    <name type="scientific">Adhaeretor mobilis</name>
    <dbReference type="NCBI Taxonomy" id="1930276"/>
    <lineage>
        <taxon>Bacteria</taxon>
        <taxon>Pseudomonadati</taxon>
        <taxon>Planctomycetota</taxon>
        <taxon>Planctomycetia</taxon>
        <taxon>Pirellulales</taxon>
        <taxon>Lacipirellulaceae</taxon>
        <taxon>Adhaeretor</taxon>
    </lineage>
</organism>
<feature type="domain" description="Helix-hairpin-helix DNA-binding motif class 1" evidence="2">
    <location>
        <begin position="99"/>
        <end position="118"/>
    </location>
</feature>
<feature type="transmembrane region" description="Helical" evidence="1">
    <location>
        <begin position="20"/>
        <end position="38"/>
    </location>
</feature>
<proteinExistence type="predicted"/>
<dbReference type="InterPro" id="IPR003583">
    <property type="entry name" value="Hlx-hairpin-Hlx_DNA-bd_motif"/>
</dbReference>
<dbReference type="SMART" id="SM00278">
    <property type="entry name" value="HhH1"/>
    <property type="match status" value="2"/>
</dbReference>
<keyword evidence="4" id="KW-1185">Reference proteome</keyword>
<evidence type="ECO:0000313" key="3">
    <source>
        <dbReference type="EMBL" id="QDS99744.1"/>
    </source>
</evidence>
<evidence type="ECO:0000256" key="1">
    <source>
        <dbReference type="SAM" id="Phobius"/>
    </source>
</evidence>
<dbReference type="PANTHER" id="PTHR21180">
    <property type="entry name" value="ENDONUCLEASE/EXONUCLEASE/PHOSPHATASE FAMILY DOMAIN-CONTAINING PROTEIN 1"/>
    <property type="match status" value="1"/>
</dbReference>